<sequence>MKTTLAHHADYRITLHQAGSAPATRLVITFGGQPSDLRDDGFGTDFCLKKGWDNIYVAQRHGTQYQGLPLDAFAAAVAPLCKGRDVLTYGPSLGGYAGLYYGGVIDARIIAAAPMLPAWPPLGHKAYRDLVLTHQPLARAPRATRAPVVILDPALRNDSRILAEMIRPAYPAVRVVEVPHAGHAVLIPLQRARVLGPLVVGLVERDEIIPFVPPGEGTAIYHGQRGQELLQSDRTAAIEQLRISLAIESSKRFFGILVNTLIRSGRLKEAQAEIDRAAAAGDKRLTLTPRLAADAASAGLRLPA</sequence>
<keyword evidence="2" id="KW-1185">Reference proteome</keyword>
<evidence type="ECO:0008006" key="3">
    <source>
        <dbReference type="Google" id="ProtNLM"/>
    </source>
</evidence>
<reference evidence="1 2" key="1">
    <citation type="submission" date="2017-03" db="EMBL/GenBank/DDBJ databases">
        <title>Genome sequence of Paracoccus contaminans isolated from a water microcosm.</title>
        <authorList>
            <person name="Aurass P."/>
            <person name="Karste S."/>
            <person name="Trost E."/>
            <person name="Glaeser S.P."/>
            <person name="Kaempfer P."/>
            <person name="Flieger A."/>
        </authorList>
    </citation>
    <scope>NUCLEOTIDE SEQUENCE [LARGE SCALE GENOMIC DNA]</scope>
    <source>
        <strain evidence="2">RKI 16-01929T\LMG 29738T\CCM 8701T\CIP 111112T</strain>
    </source>
</reference>
<gene>
    <name evidence="1" type="ORF">B0A89_10240</name>
</gene>
<protein>
    <recommendedName>
        <fullName evidence="3">Alpha/beta hydrolase</fullName>
    </recommendedName>
</protein>
<dbReference type="SUPFAM" id="SSF53474">
    <property type="entry name" value="alpha/beta-Hydrolases"/>
    <property type="match status" value="1"/>
</dbReference>
<proteinExistence type="predicted"/>
<dbReference type="InterPro" id="IPR029058">
    <property type="entry name" value="AB_hydrolase_fold"/>
</dbReference>
<accession>A0A1W6CYM1</accession>
<dbReference type="RefSeq" id="WP_085378073.1">
    <property type="nucleotide sequence ID" value="NZ_CP020612.1"/>
</dbReference>
<evidence type="ECO:0000313" key="2">
    <source>
        <dbReference type="Proteomes" id="UP000193017"/>
    </source>
</evidence>
<dbReference type="OrthoDB" id="7775014at2"/>
<dbReference type="Proteomes" id="UP000193017">
    <property type="component" value="Chromosome"/>
</dbReference>
<dbReference type="STRING" id="1945662.B0A89_10240"/>
<evidence type="ECO:0000313" key="1">
    <source>
        <dbReference type="EMBL" id="ARJ69954.1"/>
    </source>
</evidence>
<dbReference type="KEGG" id="pcon:B0A89_10240"/>
<name>A0A1W6CYM1_9RHOB</name>
<dbReference type="EMBL" id="CP020612">
    <property type="protein sequence ID" value="ARJ69954.1"/>
    <property type="molecule type" value="Genomic_DNA"/>
</dbReference>
<organism evidence="1 2">
    <name type="scientific">Paracoccus contaminans</name>
    <dbReference type="NCBI Taxonomy" id="1945662"/>
    <lineage>
        <taxon>Bacteria</taxon>
        <taxon>Pseudomonadati</taxon>
        <taxon>Pseudomonadota</taxon>
        <taxon>Alphaproteobacteria</taxon>
        <taxon>Rhodobacterales</taxon>
        <taxon>Paracoccaceae</taxon>
        <taxon>Paracoccus</taxon>
    </lineage>
</organism>
<dbReference type="AlphaFoldDB" id="A0A1W6CYM1"/>